<feature type="non-terminal residue" evidence="1">
    <location>
        <position position="1"/>
    </location>
</feature>
<dbReference type="EMBL" id="CM040999">
    <property type="protein sequence ID" value="MCJ8747472.1"/>
    <property type="molecule type" value="Genomic_DNA"/>
</dbReference>
<sequence length="341" mass="37548">LGKGPFRLLTYTEKNLLLAASRTSGLVFVKRGVSSTDGVVTLFMMTPGLSKTRPHDSSLVSFEAADRPNYFLLAEPSGHLRLRKWEDSREFCNAATFILHRDTWITGFDSLESLMWPGYFLHYILYKLQLLKYNHSARYRRATLFKLAGSTTDYSISPQCQWRYESCTSPCFRTCSDPAALSCVTILKVEGCLPQCPAHMVMDEMTQRCVYLEDCIKPPVTLPEFSLTPTAVTSSTLATATIFTIAETEALNTTISQSLTKSSSPEPSSTASTTVTTHSSTLLSTPSTTSTIPVADKSMKTSSFPAMLLASTPRTNTVPTTNIFTPSVTVKTMTTTLRTTV</sequence>
<comment type="caution">
    <text evidence="1">The sequence shown here is derived from an EMBL/GenBank/DDBJ whole genome shotgun (WGS) entry which is preliminary data.</text>
</comment>
<evidence type="ECO:0000313" key="1">
    <source>
        <dbReference type="EMBL" id="MCJ8747472.1"/>
    </source>
</evidence>
<proteinExistence type="predicted"/>
<name>A0ACC5ZIP6_9TELE</name>
<accession>A0ACC5ZIP6</accession>
<protein>
    <submittedName>
        <fullName evidence="1">Uncharacterized protein</fullName>
    </submittedName>
</protein>
<keyword evidence="2" id="KW-1185">Reference proteome</keyword>
<evidence type="ECO:0000313" key="2">
    <source>
        <dbReference type="Proteomes" id="UP000830395"/>
    </source>
</evidence>
<reference evidence="1" key="1">
    <citation type="submission" date="2020-02" db="EMBL/GenBank/DDBJ databases">
        <title>Genome sequencing of the panga catfish, Pangasius djambal.</title>
        <authorList>
            <person name="Wen M."/>
            <person name="Zahm M."/>
            <person name="Roques C."/>
            <person name="Cabau C."/>
            <person name="Klopp C."/>
            <person name="Donnadieu C."/>
            <person name="Jouanno E."/>
            <person name="Avarre J.-C."/>
            <person name="Campet M."/>
            <person name="Ha T."/>
            <person name="Dugue R."/>
            <person name="Lampietro C."/>
            <person name="Louis A."/>
            <person name="Herpin A."/>
            <person name="Echchiki A."/>
            <person name="Berthelot C."/>
            <person name="Parey E."/>
            <person name="Roest-Crollius H."/>
            <person name="Braasch I."/>
            <person name="Postlethwait J.H."/>
            <person name="Bobe J."/>
            <person name="Montfort J."/>
            <person name="Bouchez O."/>
            <person name="Begum T."/>
            <person name="Schartl M."/>
            <person name="Gustiano R."/>
            <person name="Guiguen Y."/>
        </authorList>
    </citation>
    <scope>NUCLEOTIDE SEQUENCE</scope>
    <source>
        <strain evidence="1">Pdj_M5554</strain>
    </source>
</reference>
<gene>
    <name evidence="1" type="ORF">PDJAM_G00153880</name>
</gene>
<dbReference type="Proteomes" id="UP000830395">
    <property type="component" value="Chromosome 25"/>
</dbReference>
<organism evidence="1 2">
    <name type="scientific">Pangasius djambal</name>
    <dbReference type="NCBI Taxonomy" id="1691987"/>
    <lineage>
        <taxon>Eukaryota</taxon>
        <taxon>Metazoa</taxon>
        <taxon>Chordata</taxon>
        <taxon>Craniata</taxon>
        <taxon>Vertebrata</taxon>
        <taxon>Euteleostomi</taxon>
        <taxon>Actinopterygii</taxon>
        <taxon>Neopterygii</taxon>
        <taxon>Teleostei</taxon>
        <taxon>Ostariophysi</taxon>
        <taxon>Siluriformes</taxon>
        <taxon>Pangasiidae</taxon>
        <taxon>Pangasius</taxon>
    </lineage>
</organism>
<feature type="non-terminal residue" evidence="1">
    <location>
        <position position="341"/>
    </location>
</feature>